<dbReference type="PANTHER" id="PTHR10536">
    <property type="entry name" value="DNA PRIMASE SMALL SUBUNIT"/>
    <property type="match status" value="1"/>
</dbReference>
<proteinExistence type="inferred from homology"/>
<evidence type="ECO:0000256" key="5">
    <source>
        <dbReference type="ARBA" id="ARBA00022695"/>
    </source>
</evidence>
<dbReference type="EC" id="2.7.7.-" evidence="9"/>
<organism evidence="11 12">
    <name type="scientific">Tuber aestivum</name>
    <name type="common">summer truffle</name>
    <dbReference type="NCBI Taxonomy" id="59557"/>
    <lineage>
        <taxon>Eukaryota</taxon>
        <taxon>Fungi</taxon>
        <taxon>Dikarya</taxon>
        <taxon>Ascomycota</taxon>
        <taxon>Pezizomycotina</taxon>
        <taxon>Pezizomycetes</taxon>
        <taxon>Pezizales</taxon>
        <taxon>Tuberaceae</taxon>
        <taxon>Tuber</taxon>
    </lineage>
</organism>
<dbReference type="Pfam" id="PF01896">
    <property type="entry name" value="DNA_primase_S"/>
    <property type="match status" value="1"/>
</dbReference>
<evidence type="ECO:0000256" key="4">
    <source>
        <dbReference type="ARBA" id="ARBA00022679"/>
    </source>
</evidence>
<dbReference type="CDD" id="cd04860">
    <property type="entry name" value="AE_Prim_S"/>
    <property type="match status" value="1"/>
</dbReference>
<dbReference type="GO" id="GO:0003899">
    <property type="term" value="F:DNA-directed RNA polymerase activity"/>
    <property type="evidence" value="ECO:0007669"/>
    <property type="project" value="InterPro"/>
</dbReference>
<dbReference type="FunFam" id="3.90.920.10:FF:000002">
    <property type="entry name" value="DNA primase"/>
    <property type="match status" value="1"/>
</dbReference>
<keyword evidence="3 9" id="KW-0639">Primosome</keyword>
<evidence type="ECO:0000313" key="12">
    <source>
        <dbReference type="Proteomes" id="UP001412239"/>
    </source>
</evidence>
<feature type="compositionally biased region" description="Basic and acidic residues" evidence="10">
    <location>
        <begin position="1"/>
        <end position="11"/>
    </location>
</feature>
<dbReference type="Proteomes" id="UP001412239">
    <property type="component" value="Unassembled WGS sequence"/>
</dbReference>
<keyword evidence="12" id="KW-1185">Reference proteome</keyword>
<keyword evidence="8" id="KW-0804">Transcription</keyword>
<feature type="compositionally biased region" description="Low complexity" evidence="10">
    <location>
        <begin position="27"/>
        <end position="37"/>
    </location>
</feature>
<name>A0A292Q2R2_9PEZI</name>
<dbReference type="Gene3D" id="3.90.920.10">
    <property type="entry name" value="DNA primase, PRIM domain"/>
    <property type="match status" value="1"/>
</dbReference>
<dbReference type="InterPro" id="IPR002755">
    <property type="entry name" value="DNA_primase_S"/>
</dbReference>
<dbReference type="GO" id="GO:0005658">
    <property type="term" value="C:alpha DNA polymerase:primase complex"/>
    <property type="evidence" value="ECO:0007669"/>
    <property type="project" value="UniProtKB-ARBA"/>
</dbReference>
<keyword evidence="5" id="KW-0548">Nucleotidyltransferase</keyword>
<evidence type="ECO:0000256" key="6">
    <source>
        <dbReference type="ARBA" id="ARBA00022705"/>
    </source>
</evidence>
<evidence type="ECO:0000256" key="8">
    <source>
        <dbReference type="ARBA" id="ARBA00023163"/>
    </source>
</evidence>
<evidence type="ECO:0000313" key="11">
    <source>
        <dbReference type="EMBL" id="CUS13714.1"/>
    </source>
</evidence>
<keyword evidence="6 9" id="KW-0235">DNA replication</keyword>
<evidence type="ECO:0000256" key="2">
    <source>
        <dbReference type="ARBA" id="ARBA00022478"/>
    </source>
</evidence>
<feature type="compositionally biased region" description="Basic and acidic residues" evidence="10">
    <location>
        <begin position="61"/>
        <end position="71"/>
    </location>
</feature>
<evidence type="ECO:0000256" key="3">
    <source>
        <dbReference type="ARBA" id="ARBA00022515"/>
    </source>
</evidence>
<comment type="similarity">
    <text evidence="1 9">Belongs to the eukaryotic-type primase small subunit family.</text>
</comment>
<evidence type="ECO:0000256" key="9">
    <source>
        <dbReference type="RuleBase" id="RU003514"/>
    </source>
</evidence>
<evidence type="ECO:0000256" key="1">
    <source>
        <dbReference type="ARBA" id="ARBA00009762"/>
    </source>
</evidence>
<gene>
    <name evidence="11" type="ORF">GSTUAT00002239001</name>
</gene>
<dbReference type="EMBL" id="LN890968">
    <property type="protein sequence ID" value="CUS13714.1"/>
    <property type="molecule type" value="Genomic_DNA"/>
</dbReference>
<keyword evidence="7" id="KW-0479">Metal-binding</keyword>
<dbReference type="NCBIfam" id="TIGR00335">
    <property type="entry name" value="primase_sml"/>
    <property type="match status" value="1"/>
</dbReference>
<dbReference type="GO" id="GO:0046872">
    <property type="term" value="F:metal ion binding"/>
    <property type="evidence" value="ECO:0007669"/>
    <property type="project" value="UniProtKB-KW"/>
</dbReference>
<keyword evidence="4 9" id="KW-0808">Transferase</keyword>
<dbReference type="InterPro" id="IPR014052">
    <property type="entry name" value="DNA_primase_ssu_euk/arc"/>
</dbReference>
<evidence type="ECO:0000256" key="10">
    <source>
        <dbReference type="SAM" id="MobiDB-lite"/>
    </source>
</evidence>
<protein>
    <recommendedName>
        <fullName evidence="9">DNA primase</fullName>
        <ecNumber evidence="9">2.7.7.-</ecNumber>
    </recommendedName>
</protein>
<reference evidence="11" key="1">
    <citation type="submission" date="2015-10" db="EMBL/GenBank/DDBJ databases">
        <authorList>
            <person name="Regsiter A."/>
            <person name="william w."/>
        </authorList>
    </citation>
    <scope>NUCLEOTIDE SEQUENCE</scope>
    <source>
        <strain evidence="11">Montdore</strain>
    </source>
</reference>
<accession>A0A292Q2R2</accession>
<dbReference type="SUPFAM" id="SSF56747">
    <property type="entry name" value="Prim-pol domain"/>
    <property type="match status" value="1"/>
</dbReference>
<evidence type="ECO:0000256" key="7">
    <source>
        <dbReference type="ARBA" id="ARBA00022723"/>
    </source>
</evidence>
<dbReference type="GO" id="GO:0006269">
    <property type="term" value="P:DNA replication, synthesis of primer"/>
    <property type="evidence" value="ECO:0007669"/>
    <property type="project" value="UniProtKB-KW"/>
</dbReference>
<feature type="region of interest" description="Disordered" evidence="10">
    <location>
        <begin position="1"/>
        <end position="71"/>
    </location>
</feature>
<keyword evidence="2 9" id="KW-0240">DNA-directed RNA polymerase</keyword>
<dbReference type="AlphaFoldDB" id="A0A292Q2R2"/>
<sequence length="517" mass="58737">MSKPNSPKEGDIALPDALDTPPEFQDADLCSASDSDSPVGKIDVKTEPQTDPPEPASPAEIEVKKEEGGDLDNIFKDEEEDFFGDDDDDADLLASEVGAVSIVAGSGPSDPQVMLAFYQRLFPFRPFFQWLNHSPVPCHDFGHREFAFTLQSSAYLRYQSFPTMELLRKEIVRLNPSRFEIGPVYSANPRDRKTLRKNAFRPLSKELVFDIDLTDYDEVRTCCDKANICNLCWNFITVAIKVMNAALRDDFGFKHVLWVYSGRRGAHAWVCDKRARSLDDAKRRAIANYLEVVKGGGQAGKKVNIWRPLHPHISRSLNLLRDRFESDILRDQDPWSDNEKAEKLLQLLPDKTLNDALRKKWDNHPNRPSISKWADVYGVAGTGVSKELDSTRLKESREEVVLEYMYPRLDAEVSKHLNHLLKSPFCVHPQTGRVCVPIDERDLEAFDPMTVPTVVGLLGEIDAWDKVHKREGKVDDYEKTSLKPYVDYFKTFVNGLLQDEAAVKREREGNSGNSMEF</sequence>